<protein>
    <submittedName>
        <fullName evidence="2">Uncharacterized protein</fullName>
    </submittedName>
</protein>
<name>A0ABD1DYZ6_HYPHA</name>
<reference evidence="2 3" key="1">
    <citation type="submission" date="2024-05" db="EMBL/GenBank/DDBJ databases">
        <title>Genetic variation in Jamaican populations of the coffee berry borer (Hypothenemus hampei).</title>
        <authorList>
            <person name="Errbii M."/>
            <person name="Myrie A."/>
        </authorList>
    </citation>
    <scope>NUCLEOTIDE SEQUENCE [LARGE SCALE GENOMIC DNA]</scope>
    <source>
        <strain evidence="2">JA-Hopewell-2020-01-JO</strain>
        <tissue evidence="2">Whole body</tissue>
    </source>
</reference>
<organism evidence="2 3">
    <name type="scientific">Hypothenemus hampei</name>
    <name type="common">Coffee berry borer</name>
    <dbReference type="NCBI Taxonomy" id="57062"/>
    <lineage>
        <taxon>Eukaryota</taxon>
        <taxon>Metazoa</taxon>
        <taxon>Ecdysozoa</taxon>
        <taxon>Arthropoda</taxon>
        <taxon>Hexapoda</taxon>
        <taxon>Insecta</taxon>
        <taxon>Pterygota</taxon>
        <taxon>Neoptera</taxon>
        <taxon>Endopterygota</taxon>
        <taxon>Coleoptera</taxon>
        <taxon>Polyphaga</taxon>
        <taxon>Cucujiformia</taxon>
        <taxon>Curculionidae</taxon>
        <taxon>Scolytinae</taxon>
        <taxon>Hypothenemus</taxon>
    </lineage>
</organism>
<sequence>MNGLHDLFVASLFEDIKSIIRERPFIPLETLAFEFLNREGCLFEEYGLGPLEVVLARIPDIVYVEDIGYYIPLPEVGESPYAVDQEASEYYIPDYLGVVEGEEREDVEIEVPQEAIEAVDSGCEDDTDMETDVDDIFVNDMEWNGEWDMCPDHPGVVIVTPIASFNNSQAEYSYGDFDQMMSQIGQVRLENGGYFYWLSATPVTSDDDDDDDDDDDNDDDDDDDIGVEN</sequence>
<evidence type="ECO:0000313" key="2">
    <source>
        <dbReference type="EMBL" id="KAL1487545.1"/>
    </source>
</evidence>
<dbReference type="Proteomes" id="UP001566132">
    <property type="component" value="Unassembled WGS sequence"/>
</dbReference>
<dbReference type="EMBL" id="JBDJPC010000032">
    <property type="protein sequence ID" value="KAL1487545.1"/>
    <property type="molecule type" value="Genomic_DNA"/>
</dbReference>
<comment type="caution">
    <text evidence="2">The sequence shown here is derived from an EMBL/GenBank/DDBJ whole genome shotgun (WGS) entry which is preliminary data.</text>
</comment>
<accession>A0ABD1DYZ6</accession>
<evidence type="ECO:0000256" key="1">
    <source>
        <dbReference type="SAM" id="MobiDB-lite"/>
    </source>
</evidence>
<evidence type="ECO:0000313" key="3">
    <source>
        <dbReference type="Proteomes" id="UP001566132"/>
    </source>
</evidence>
<feature type="compositionally biased region" description="Acidic residues" evidence="1">
    <location>
        <begin position="205"/>
        <end position="229"/>
    </location>
</feature>
<keyword evidence="3" id="KW-1185">Reference proteome</keyword>
<feature type="region of interest" description="Disordered" evidence="1">
    <location>
        <begin position="200"/>
        <end position="229"/>
    </location>
</feature>
<dbReference type="AlphaFoldDB" id="A0ABD1DYZ6"/>
<gene>
    <name evidence="2" type="ORF">ABEB36_015784</name>
</gene>
<proteinExistence type="predicted"/>